<evidence type="ECO:0000313" key="2">
    <source>
        <dbReference type="Proteomes" id="UP000010797"/>
    </source>
</evidence>
<gene>
    <name evidence="1" type="ordered locus">Desdi_1446</name>
</gene>
<dbReference type="HOGENOM" id="CLU_137928_0_0_9"/>
<dbReference type="STRING" id="871963.Desdi_1446"/>
<proteinExistence type="predicted"/>
<dbReference type="OrthoDB" id="9790745at2"/>
<dbReference type="AlphaFoldDB" id="L0F534"/>
<keyword evidence="2" id="KW-1185">Reference proteome</keyword>
<dbReference type="InterPro" id="IPR052552">
    <property type="entry name" value="YeaO-like"/>
</dbReference>
<dbReference type="eggNOG" id="COG3189">
    <property type="taxonomic scope" value="Bacteria"/>
</dbReference>
<dbReference type="RefSeq" id="WP_015261937.1">
    <property type="nucleotide sequence ID" value="NC_019903.1"/>
</dbReference>
<protein>
    <recommendedName>
        <fullName evidence="3">DUF488 domain-containing protein</fullName>
    </recommendedName>
</protein>
<name>L0F534_DESDL</name>
<evidence type="ECO:0008006" key="3">
    <source>
        <dbReference type="Google" id="ProtNLM"/>
    </source>
</evidence>
<evidence type="ECO:0000313" key="1">
    <source>
        <dbReference type="EMBL" id="AGA68944.1"/>
    </source>
</evidence>
<accession>L0F534</accession>
<dbReference type="PANTHER" id="PTHR36849">
    <property type="entry name" value="CYTOPLASMIC PROTEIN-RELATED"/>
    <property type="match status" value="1"/>
</dbReference>
<dbReference type="Pfam" id="PF22752">
    <property type="entry name" value="DUF488-N3i"/>
    <property type="match status" value="1"/>
</dbReference>
<dbReference type="EMBL" id="CP003344">
    <property type="protein sequence ID" value="AGA68944.1"/>
    <property type="molecule type" value="Genomic_DNA"/>
</dbReference>
<sequence length="122" mass="14123">MALQIKRVYDSFQESDGMRLLVDRLWPRGITKENAHLDGWVKELAPSHQLRIWFGHRAENFEKFAMLYQEELDATTEAQAAARQVILQSKENKVTLLYGAKDPQVNHAIILKEYLEAKVLSL</sequence>
<dbReference type="PANTHER" id="PTHR36849:SF1">
    <property type="entry name" value="CYTOPLASMIC PROTEIN"/>
    <property type="match status" value="1"/>
</dbReference>
<organism evidence="1 2">
    <name type="scientific">Desulfitobacterium dichloroeliminans (strain LMG P-21439 / DCA1)</name>
    <dbReference type="NCBI Taxonomy" id="871963"/>
    <lineage>
        <taxon>Bacteria</taxon>
        <taxon>Bacillati</taxon>
        <taxon>Bacillota</taxon>
        <taxon>Clostridia</taxon>
        <taxon>Eubacteriales</taxon>
        <taxon>Desulfitobacteriaceae</taxon>
        <taxon>Desulfitobacterium</taxon>
    </lineage>
</organism>
<dbReference type="KEGG" id="ddl:Desdi_1446"/>
<reference evidence="2" key="1">
    <citation type="submission" date="2012-02" db="EMBL/GenBank/DDBJ databases">
        <title>Complete sequence of Desulfitobacterium dichloroeliminans LMG P-21439.</title>
        <authorList>
            <person name="Lucas S."/>
            <person name="Han J."/>
            <person name="Lapidus A."/>
            <person name="Cheng J.-F."/>
            <person name="Goodwin L."/>
            <person name="Pitluck S."/>
            <person name="Peters L."/>
            <person name="Ovchinnikova G."/>
            <person name="Teshima H."/>
            <person name="Detter J.C."/>
            <person name="Han C."/>
            <person name="Tapia R."/>
            <person name="Land M."/>
            <person name="Hauser L."/>
            <person name="Kyrpides N."/>
            <person name="Ivanova N."/>
            <person name="Pagani I."/>
            <person name="Kruse T."/>
            <person name="de Vos W.M."/>
            <person name="Boon N."/>
            <person name="Smidt H."/>
            <person name="Woyke T."/>
        </authorList>
    </citation>
    <scope>NUCLEOTIDE SEQUENCE [LARGE SCALE GENOMIC DNA]</scope>
    <source>
        <strain evidence="2">LMG P-21439 / DCA1</strain>
    </source>
</reference>
<dbReference type="Proteomes" id="UP000010797">
    <property type="component" value="Chromosome"/>
</dbReference>